<feature type="repeat" description="ANK" evidence="3">
    <location>
        <begin position="365"/>
        <end position="397"/>
    </location>
</feature>
<accession>A0A1H6MPZ4</accession>
<keyword evidence="1" id="KW-0677">Repeat</keyword>
<feature type="repeat" description="ANK" evidence="3">
    <location>
        <begin position="297"/>
        <end position="329"/>
    </location>
</feature>
<dbReference type="EMBL" id="LT629973">
    <property type="protein sequence ID" value="SEH99775.1"/>
    <property type="molecule type" value="Genomic_DNA"/>
</dbReference>
<evidence type="ECO:0000313" key="6">
    <source>
        <dbReference type="Proteomes" id="UP000176204"/>
    </source>
</evidence>
<feature type="repeat" description="ANK" evidence="3">
    <location>
        <begin position="268"/>
        <end position="300"/>
    </location>
</feature>
<keyword evidence="2 3" id="KW-0040">ANK repeat</keyword>
<organism evidence="5 6">
    <name type="scientific">Akkermansia glycaniphila</name>
    <dbReference type="NCBI Taxonomy" id="1679444"/>
    <lineage>
        <taxon>Bacteria</taxon>
        <taxon>Pseudomonadati</taxon>
        <taxon>Verrucomicrobiota</taxon>
        <taxon>Verrucomicrobiia</taxon>
        <taxon>Verrucomicrobiales</taxon>
        <taxon>Akkermansiaceae</taxon>
        <taxon>Akkermansia</taxon>
    </lineage>
</organism>
<feature type="region of interest" description="Disordered" evidence="4">
    <location>
        <begin position="781"/>
        <end position="802"/>
    </location>
</feature>
<feature type="repeat" description="ANK" evidence="3">
    <location>
        <begin position="464"/>
        <end position="496"/>
    </location>
</feature>
<feature type="repeat" description="ANK" evidence="3">
    <location>
        <begin position="235"/>
        <end position="267"/>
    </location>
</feature>
<keyword evidence="6" id="KW-1185">Reference proteome</keyword>
<feature type="repeat" description="ANK" evidence="3">
    <location>
        <begin position="398"/>
        <end position="430"/>
    </location>
</feature>
<dbReference type="SMART" id="SM00248">
    <property type="entry name" value="ANK"/>
    <property type="match status" value="12"/>
</dbReference>
<dbReference type="KEGG" id="agl:PYTT_2430"/>
<feature type="compositionally biased region" description="Polar residues" evidence="4">
    <location>
        <begin position="781"/>
        <end position="798"/>
    </location>
</feature>
<dbReference type="InterPro" id="IPR036770">
    <property type="entry name" value="Ankyrin_rpt-contain_sf"/>
</dbReference>
<evidence type="ECO:0000256" key="4">
    <source>
        <dbReference type="SAM" id="MobiDB-lite"/>
    </source>
</evidence>
<proteinExistence type="predicted"/>
<protein>
    <submittedName>
        <fullName evidence="5">Ankyrin repeats (3 copies)</fullName>
    </submittedName>
</protein>
<feature type="repeat" description="ANK" evidence="3">
    <location>
        <begin position="156"/>
        <end position="202"/>
    </location>
</feature>
<feature type="repeat" description="ANK" evidence="3">
    <location>
        <begin position="431"/>
        <end position="463"/>
    </location>
</feature>
<feature type="repeat" description="ANK" evidence="3">
    <location>
        <begin position="203"/>
        <end position="235"/>
    </location>
</feature>
<dbReference type="InterPro" id="IPR002110">
    <property type="entry name" value="Ankyrin_rpt"/>
</dbReference>
<dbReference type="STRING" id="1679444.PYTT_2430"/>
<feature type="repeat" description="ANK" evidence="3">
    <location>
        <begin position="122"/>
        <end position="155"/>
    </location>
</feature>
<dbReference type="AlphaFoldDB" id="A0A1H6MPZ4"/>
<dbReference type="PROSITE" id="PS51257">
    <property type="entry name" value="PROKAR_LIPOPROTEIN"/>
    <property type="match status" value="1"/>
</dbReference>
<dbReference type="PROSITE" id="PS50297">
    <property type="entry name" value="ANK_REP_REGION"/>
    <property type="match status" value="8"/>
</dbReference>
<dbReference type="PANTHER" id="PTHR24173">
    <property type="entry name" value="ANKYRIN REPEAT CONTAINING"/>
    <property type="match status" value="1"/>
</dbReference>
<dbReference type="Proteomes" id="UP000176204">
    <property type="component" value="Chromosome I"/>
</dbReference>
<dbReference type="PROSITE" id="PS50088">
    <property type="entry name" value="ANK_REPEAT"/>
    <property type="match status" value="11"/>
</dbReference>
<dbReference type="PANTHER" id="PTHR24173:SF74">
    <property type="entry name" value="ANKYRIN REPEAT DOMAIN-CONTAINING PROTEIN 16"/>
    <property type="match status" value="1"/>
</dbReference>
<evidence type="ECO:0000256" key="1">
    <source>
        <dbReference type="ARBA" id="ARBA00022737"/>
    </source>
</evidence>
<dbReference type="Gene3D" id="1.25.40.20">
    <property type="entry name" value="Ankyrin repeat-containing domain"/>
    <property type="match status" value="4"/>
</dbReference>
<dbReference type="SUPFAM" id="SSF48403">
    <property type="entry name" value="Ankyrin repeat"/>
    <property type="match status" value="1"/>
</dbReference>
<feature type="repeat" description="ANK" evidence="3">
    <location>
        <begin position="330"/>
        <end position="364"/>
    </location>
</feature>
<gene>
    <name evidence="5" type="ORF">PYTT_2430</name>
</gene>
<evidence type="ECO:0000313" key="5">
    <source>
        <dbReference type="EMBL" id="SEH99775.1"/>
    </source>
</evidence>
<reference evidence="6" key="1">
    <citation type="submission" date="2016-09" db="EMBL/GenBank/DDBJ databases">
        <authorList>
            <person name="Koehorst J."/>
        </authorList>
    </citation>
    <scope>NUCLEOTIDE SEQUENCE [LARGE SCALE GENOMIC DNA]</scope>
</reference>
<sequence>MMLCGKYMLLVASCFLASCEKQKSTRTEKQEPEKMALPASRTIPVHEALKRLYDYGILDDSKQSDEIIEHYNRCRNGDALFEEFPHLAAVFGLALKNGKKVPLSCIESLIAAGADINYTTNMGNAPIVQAAQLGNSCDVVKLLLEHGADANIQNKNGETALMAAIREKYYFKNEYLMYNYHTNYPLCKLLLEHGADVNIKDNTENTILMAAVRTGNTDFVQLFLEYKADVNIKGDGDTALTYAAKYQNYPMCKLLLDHGADVNIKDNEGYTALTRAISKENIDLVKLFLEYEDDVNSKNTALIVSSRKYNYSLCKLLLAHGADVNIKDEDGKTVLMSTVNTWDPNIDLVKLFLEYKADVNITDNEGKTALMLAIECRNIDIIKSLLDRGVDVNIKDKAGYTALMFAVVKENIDLAKLLLEHGADVNSKYKDGNTALMEAVGKGNIDLTKLLLEHGADVNIQNKDRITALRIAINHHHNNITEILRRYGADVNTKQSSSVPSETWNHVDSTYYGMGSPNHSGSSFCGTLYDLKQTKSGTDSPYREHTQANCEGVLKEISHFYNSGWPKGYFDKYFKSPTNLYITCFYMLHSLDKEAPYAYQVQDKVQPSRWVAVYRGTVHAPKSGTFRFVGIGDSVLAVRFNGKNVLACGFHTLEDNTWNGNNRPTYRQDKDFYAYENCDAWNNLFGGFQAGIPFTVEKDQWYEMDVLVSEIGGGAFGFCLLIDDMDDTATPRDRRGSPVFQLFRTNLVEPTSADAYSRIKYLDENMRVHPPYNRNSLVWATSEPSQKPASANNSSNNDTKSEEAKNIVLKHINSSSSCDNSVDLQVSCFYNSVDYFDKKNTTLHDIRNDCLQYAEQYPVRTFQSEKISVHKMTEEDMYNIEAHISCTVTDHAGKTRQLNLVTTYHVKIFSDGAKIVYIKSKKK</sequence>
<evidence type="ECO:0000256" key="3">
    <source>
        <dbReference type="PROSITE-ProRule" id="PRU00023"/>
    </source>
</evidence>
<evidence type="ECO:0000256" key="2">
    <source>
        <dbReference type="ARBA" id="ARBA00023043"/>
    </source>
</evidence>
<name>A0A1H6MPZ4_9BACT</name>
<dbReference type="PRINTS" id="PR01415">
    <property type="entry name" value="ANKYRIN"/>
</dbReference>
<dbReference type="Pfam" id="PF12796">
    <property type="entry name" value="Ank_2"/>
    <property type="match status" value="3"/>
</dbReference>
<dbReference type="Pfam" id="PF00023">
    <property type="entry name" value="Ank"/>
    <property type="match status" value="2"/>
</dbReference>